<dbReference type="PANTHER" id="PTHR36704">
    <property type="entry name" value="PROTEIN, PUTATIVE-RELATED"/>
    <property type="match status" value="1"/>
</dbReference>
<comment type="caution">
    <text evidence="2">The sequence shown here is derived from an EMBL/GenBank/DDBJ whole genome shotgun (WGS) entry which is preliminary data.</text>
</comment>
<dbReference type="Proteomes" id="UP001567538">
    <property type="component" value="Unassembled WGS sequence"/>
</dbReference>
<proteinExistence type="predicted"/>
<evidence type="ECO:0000256" key="1">
    <source>
        <dbReference type="SAM" id="Phobius"/>
    </source>
</evidence>
<dbReference type="AlphaFoldDB" id="A0ABD1IFW3"/>
<evidence type="ECO:0000313" key="3">
    <source>
        <dbReference type="Proteomes" id="UP001567538"/>
    </source>
</evidence>
<keyword evidence="1" id="KW-1133">Transmembrane helix</keyword>
<feature type="transmembrane region" description="Helical" evidence="1">
    <location>
        <begin position="166"/>
        <end position="190"/>
    </location>
</feature>
<dbReference type="PANTHER" id="PTHR36704:SF1">
    <property type="entry name" value="OS06G0239700 PROTEIN"/>
    <property type="match status" value="1"/>
</dbReference>
<gene>
    <name evidence="2" type="ORF">AAHA92_03069</name>
</gene>
<evidence type="ECO:0000313" key="2">
    <source>
        <dbReference type="EMBL" id="KAL1567606.1"/>
    </source>
</evidence>
<protein>
    <submittedName>
        <fullName evidence="2">Uncharacterized protein</fullName>
    </submittedName>
</protein>
<dbReference type="EMBL" id="JBEAFC010000002">
    <property type="protein sequence ID" value="KAL1567606.1"/>
    <property type="molecule type" value="Genomic_DNA"/>
</dbReference>
<name>A0ABD1IFW3_SALDI</name>
<keyword evidence="3" id="KW-1185">Reference proteome</keyword>
<organism evidence="2 3">
    <name type="scientific">Salvia divinorum</name>
    <name type="common">Maria pastora</name>
    <name type="synonym">Diviner's sage</name>
    <dbReference type="NCBI Taxonomy" id="28513"/>
    <lineage>
        <taxon>Eukaryota</taxon>
        <taxon>Viridiplantae</taxon>
        <taxon>Streptophyta</taxon>
        <taxon>Embryophyta</taxon>
        <taxon>Tracheophyta</taxon>
        <taxon>Spermatophyta</taxon>
        <taxon>Magnoliopsida</taxon>
        <taxon>eudicotyledons</taxon>
        <taxon>Gunneridae</taxon>
        <taxon>Pentapetalae</taxon>
        <taxon>asterids</taxon>
        <taxon>lamiids</taxon>
        <taxon>Lamiales</taxon>
        <taxon>Lamiaceae</taxon>
        <taxon>Nepetoideae</taxon>
        <taxon>Mentheae</taxon>
        <taxon>Salviinae</taxon>
        <taxon>Salvia</taxon>
        <taxon>Salvia subgen. Calosphace</taxon>
    </lineage>
</organism>
<accession>A0ABD1IFW3</accession>
<reference evidence="2 3" key="1">
    <citation type="submission" date="2024-06" db="EMBL/GenBank/DDBJ databases">
        <title>A chromosome level genome sequence of Diviner's sage (Salvia divinorum).</title>
        <authorList>
            <person name="Ford S.A."/>
            <person name="Ro D.-K."/>
            <person name="Ness R.W."/>
            <person name="Phillips M.A."/>
        </authorList>
    </citation>
    <scope>NUCLEOTIDE SEQUENCE [LARGE SCALE GENOMIC DNA]</scope>
    <source>
        <strain evidence="2">SAF-2024a</strain>
        <tissue evidence="2">Leaf</tissue>
    </source>
</reference>
<keyword evidence="1" id="KW-0472">Membrane</keyword>
<keyword evidence="1" id="KW-0812">Transmembrane</keyword>
<sequence>MSFLAGRLASKEGSYFLQESKQAVTKLLEKQKNSAANNLVTPIADSGQSSSSPADVLPEVLRHNLPSKIFSSDSANSGSSLSTASKWALKPDQKRGGVSADALNPLRGYVSLPQVTFGPKRWQLPNSEGTVVASTANDLRQDKYAPINPEKLKAAAAGLTQRLSSLAVGSAFAVATAIVFGGGALIFGLAASRLQVHSTNDIRDRGKDFIQPRFETLKERLAPLRNRAEEVSKKWHLEEERNLKESPLFKELSRTLGAKS</sequence>